<comment type="caution">
    <text evidence="2">The sequence shown here is derived from an EMBL/GenBank/DDBJ whole genome shotgun (WGS) entry which is preliminary data.</text>
</comment>
<evidence type="ECO:0000313" key="1">
    <source>
        <dbReference type="EMBL" id="PWY57035.1"/>
    </source>
</evidence>
<accession>A0A317U5R8</accession>
<dbReference type="RefSeq" id="WP_110141179.1">
    <property type="nucleotide sequence ID" value="NZ_QHJG01000002.1"/>
</dbReference>
<gene>
    <name evidence="2" type="ORF">DGG96_01090</name>
    <name evidence="1" type="ORF">DGG96_03335</name>
</gene>
<dbReference type="EMBL" id="QHJG01000002">
    <property type="protein sequence ID" value="PWY57344.1"/>
    <property type="molecule type" value="Genomic_DNA"/>
</dbReference>
<organism evidence="2 3">
    <name type="scientific">Legionella qingyii</name>
    <dbReference type="NCBI Taxonomy" id="2184757"/>
    <lineage>
        <taxon>Bacteria</taxon>
        <taxon>Pseudomonadati</taxon>
        <taxon>Pseudomonadota</taxon>
        <taxon>Gammaproteobacteria</taxon>
        <taxon>Legionellales</taxon>
        <taxon>Legionellaceae</taxon>
        <taxon>Legionella</taxon>
    </lineage>
</organism>
<name>A0A317U5R8_9GAMM</name>
<protein>
    <submittedName>
        <fullName evidence="2">Uncharacterized protein</fullName>
    </submittedName>
</protein>
<dbReference type="EMBL" id="QHJG01000004">
    <property type="protein sequence ID" value="PWY57035.1"/>
    <property type="molecule type" value="Genomic_DNA"/>
</dbReference>
<evidence type="ECO:0000313" key="3">
    <source>
        <dbReference type="Proteomes" id="UP000247152"/>
    </source>
</evidence>
<reference evidence="2 3" key="1">
    <citation type="submission" date="2018-05" db="EMBL/GenBank/DDBJ databases">
        <title>Legionella qingyii sp.nov., whole genome shotgun sequence.</title>
        <authorList>
            <person name="Wu H."/>
            <person name="Zhu Q."/>
            <person name="Hu C."/>
        </authorList>
    </citation>
    <scope>NUCLEOTIDE SEQUENCE [LARGE SCALE GENOMIC DNA]</scope>
    <source>
        <strain evidence="2 3">HEB18</strain>
    </source>
</reference>
<proteinExistence type="predicted"/>
<sequence>MQNDSLEYQGETYVLDFPTQILVEQYNLAHKQLFEALSDNEFPVDPILFKNKKEQFAALQRNQIQIIAFLEEQRKNRKEFLDFKEKFKNHTPFVLTNTTSKEKALSFEGANYTLNYSTQHMVERYNYLYERLTKFFKNYSSTSNPLMINAELLQKITKQFIQLIESQNEIKSFVEKQRELDDLRNRFAAFSPLTLTYEGNSLVYKEKTYPLNAAIAKQIQEYNQAYGELEQAFKGENSTLDIESIKKLFNKLQQKVKPFDQIEEFGKLTKLLEKQSDLVNKRKRIVQEIIDKIKLESLGDVSKDSEEVTILKGLLQAFTRHDAEVTQLVAKIGTARNDLCLDNLSDSKEQLKKFATANHDKAGDLIKDLREEFNENLPKFSSNKRLNQFMAWIDKHILAPLYEAYYKEEKPYKPGFFASSIERNLFEFRKNLFPDLEKFQNELSEAAKAASAA</sequence>
<dbReference type="AlphaFoldDB" id="A0A317U5R8"/>
<dbReference type="Proteomes" id="UP000247152">
    <property type="component" value="Unassembled WGS sequence"/>
</dbReference>
<evidence type="ECO:0000313" key="2">
    <source>
        <dbReference type="EMBL" id="PWY57344.1"/>
    </source>
</evidence>